<evidence type="ECO:0000256" key="4">
    <source>
        <dbReference type="ARBA" id="ARBA00022692"/>
    </source>
</evidence>
<dbReference type="GO" id="GO:0005886">
    <property type="term" value="C:plasma membrane"/>
    <property type="evidence" value="ECO:0007669"/>
    <property type="project" value="UniProtKB-SubCell"/>
</dbReference>
<keyword evidence="2 7" id="KW-0813">Transport</keyword>
<evidence type="ECO:0000259" key="8">
    <source>
        <dbReference type="PROSITE" id="PS50928"/>
    </source>
</evidence>
<feature type="transmembrane region" description="Helical" evidence="7">
    <location>
        <begin position="113"/>
        <end position="132"/>
    </location>
</feature>
<evidence type="ECO:0000256" key="7">
    <source>
        <dbReference type="RuleBase" id="RU363032"/>
    </source>
</evidence>
<evidence type="ECO:0000313" key="12">
    <source>
        <dbReference type="Proteomes" id="UP001209276"/>
    </source>
</evidence>
<keyword evidence="5 7" id="KW-1133">Transmembrane helix</keyword>
<feature type="transmembrane region" description="Helical" evidence="7">
    <location>
        <begin position="164"/>
        <end position="184"/>
    </location>
</feature>
<dbReference type="Proteomes" id="UP000315377">
    <property type="component" value="Chromosome"/>
</dbReference>
<feature type="transmembrane region" description="Helical" evidence="7">
    <location>
        <begin position="79"/>
        <end position="101"/>
    </location>
</feature>
<evidence type="ECO:0000256" key="3">
    <source>
        <dbReference type="ARBA" id="ARBA00022475"/>
    </source>
</evidence>
<sequence length="293" mass="33092">MKALAKNGYLRQKKILILGFTVFPIVFLLTFTYWPMLNMVWYSFTSWDGISNVKEFVGLDNYVRVLNDPQYFSVFKVSLYYIAGSVLNLFLSLFIATILNFKLKFSNFFKGVLFFPYLINGVAVAMIFLFFFQPDGVLDSFLSLLGLNSWIQQWLGNPNLINPSMVFVSMWKGLGFAIVLYLGAMQSIDNSVYEAANVDGANGWQVFKSIIIPSIKPVLTIQIILSVKGALSVFEIPFIMTNGANGSMTFVIQTIKTGFNYNKVGLASSMAMILFIIIIIMTVVQKFILKEEK</sequence>
<dbReference type="InterPro" id="IPR000515">
    <property type="entry name" value="MetI-like"/>
</dbReference>
<organism evidence="10 11">
    <name type="scientific">Paenibacillus thiaminolyticus</name>
    <name type="common">Bacillus thiaminolyticus</name>
    <dbReference type="NCBI Taxonomy" id="49283"/>
    <lineage>
        <taxon>Bacteria</taxon>
        <taxon>Bacillati</taxon>
        <taxon>Bacillota</taxon>
        <taxon>Bacilli</taxon>
        <taxon>Bacillales</taxon>
        <taxon>Paenibacillaceae</taxon>
        <taxon>Paenibacillus</taxon>
    </lineage>
</organism>
<name>A0AAP9DVB1_PANTH</name>
<proteinExistence type="inferred from homology"/>
<evidence type="ECO:0000313" key="10">
    <source>
        <dbReference type="EMBL" id="QDM44819.1"/>
    </source>
</evidence>
<dbReference type="EMBL" id="CP041405">
    <property type="protein sequence ID" value="QDM44819.1"/>
    <property type="molecule type" value="Genomic_DNA"/>
</dbReference>
<accession>A0AAP9DVB1</accession>
<keyword evidence="3" id="KW-1003">Cell membrane</keyword>
<feature type="domain" description="ABC transmembrane type-1" evidence="8">
    <location>
        <begin position="74"/>
        <end position="285"/>
    </location>
</feature>
<dbReference type="EMBL" id="JAMDMM010000040">
    <property type="protein sequence ID" value="MCY9609566.1"/>
    <property type="molecule type" value="Genomic_DNA"/>
</dbReference>
<dbReference type="PANTHER" id="PTHR43005">
    <property type="entry name" value="BLR7065 PROTEIN"/>
    <property type="match status" value="1"/>
</dbReference>
<dbReference type="RefSeq" id="WP_087440412.1">
    <property type="nucleotide sequence ID" value="NZ_CABMNB010000005.1"/>
</dbReference>
<dbReference type="InterPro" id="IPR035906">
    <property type="entry name" value="MetI-like_sf"/>
</dbReference>
<dbReference type="Proteomes" id="UP001209276">
    <property type="component" value="Unassembled WGS sequence"/>
</dbReference>
<evidence type="ECO:0000256" key="5">
    <source>
        <dbReference type="ARBA" id="ARBA00022989"/>
    </source>
</evidence>
<gene>
    <name evidence="10" type="ORF">FLT43_16050</name>
    <name evidence="9" type="ORF">M5W83_20665</name>
</gene>
<dbReference type="Gene3D" id="1.10.3720.10">
    <property type="entry name" value="MetI-like"/>
    <property type="match status" value="1"/>
</dbReference>
<feature type="transmembrane region" description="Helical" evidence="7">
    <location>
        <begin position="266"/>
        <end position="289"/>
    </location>
</feature>
<comment type="subcellular location">
    <subcellularLocation>
        <location evidence="1 7">Cell membrane</location>
        <topology evidence="1 7">Multi-pass membrane protein</topology>
    </subcellularLocation>
</comment>
<comment type="similarity">
    <text evidence="7">Belongs to the binding-protein-dependent transport system permease family.</text>
</comment>
<dbReference type="CDD" id="cd06261">
    <property type="entry name" value="TM_PBP2"/>
    <property type="match status" value="1"/>
</dbReference>
<evidence type="ECO:0000256" key="2">
    <source>
        <dbReference type="ARBA" id="ARBA00022448"/>
    </source>
</evidence>
<protein>
    <submittedName>
        <fullName evidence="10">Sugar ABC transporter permease</fullName>
    </submittedName>
</protein>
<dbReference type="GeneID" id="76997476"/>
<dbReference type="PROSITE" id="PS50928">
    <property type="entry name" value="ABC_TM1"/>
    <property type="match status" value="1"/>
</dbReference>
<evidence type="ECO:0000313" key="11">
    <source>
        <dbReference type="Proteomes" id="UP000315377"/>
    </source>
</evidence>
<evidence type="ECO:0000313" key="9">
    <source>
        <dbReference type="EMBL" id="MCY9609566.1"/>
    </source>
</evidence>
<dbReference type="SUPFAM" id="SSF161098">
    <property type="entry name" value="MetI-like"/>
    <property type="match status" value="1"/>
</dbReference>
<feature type="transmembrane region" description="Helical" evidence="7">
    <location>
        <begin position="15"/>
        <end position="34"/>
    </location>
</feature>
<reference evidence="9 12" key="2">
    <citation type="submission" date="2022-05" db="EMBL/GenBank/DDBJ databases">
        <title>Genome Sequencing of Bee-Associated Microbes.</title>
        <authorList>
            <person name="Dunlap C."/>
        </authorList>
    </citation>
    <scope>NUCLEOTIDE SEQUENCE [LARGE SCALE GENOMIC DNA]</scope>
    <source>
        <strain evidence="9 12">NRRL B-14613</strain>
    </source>
</reference>
<evidence type="ECO:0000256" key="1">
    <source>
        <dbReference type="ARBA" id="ARBA00004651"/>
    </source>
</evidence>
<dbReference type="PANTHER" id="PTHR43005:SF2">
    <property type="entry name" value="INTEGRAL MEMBRANE SUGAR TRANSPORT PROTEIN"/>
    <property type="match status" value="1"/>
</dbReference>
<dbReference type="AlphaFoldDB" id="A0AAP9DVB1"/>
<evidence type="ECO:0000256" key="6">
    <source>
        <dbReference type="ARBA" id="ARBA00023136"/>
    </source>
</evidence>
<reference evidence="10 11" key="1">
    <citation type="submission" date="2019-07" db="EMBL/GenBank/DDBJ databases">
        <title>Paenibacillus thiaminolyticus NRRL B-4156.</title>
        <authorList>
            <person name="Hehnly C."/>
            <person name="Zhang L."/>
        </authorList>
    </citation>
    <scope>NUCLEOTIDE SEQUENCE [LARGE SCALE GENOMIC DNA]</scope>
    <source>
        <strain evidence="10 11">NRRL B-4156</strain>
    </source>
</reference>
<dbReference type="Pfam" id="PF00528">
    <property type="entry name" value="BPD_transp_1"/>
    <property type="match status" value="1"/>
</dbReference>
<keyword evidence="12" id="KW-1185">Reference proteome</keyword>
<keyword evidence="6 7" id="KW-0472">Membrane</keyword>
<dbReference type="GO" id="GO:0055085">
    <property type="term" value="P:transmembrane transport"/>
    <property type="evidence" value="ECO:0007669"/>
    <property type="project" value="InterPro"/>
</dbReference>
<keyword evidence="4 7" id="KW-0812">Transmembrane</keyword>